<evidence type="ECO:0000256" key="1">
    <source>
        <dbReference type="SAM" id="MobiDB-lite"/>
    </source>
</evidence>
<dbReference type="Gene3D" id="3.30.420.10">
    <property type="entry name" value="Ribonuclease H-like superfamily/Ribonuclease H"/>
    <property type="match status" value="1"/>
</dbReference>
<feature type="region of interest" description="Disordered" evidence="1">
    <location>
        <begin position="24"/>
        <end position="57"/>
    </location>
</feature>
<protein>
    <recommendedName>
        <fullName evidence="4">Transposase</fullName>
    </recommendedName>
</protein>
<reference evidence="2 3" key="1">
    <citation type="submission" date="2016-07" db="EMBL/GenBank/DDBJ databases">
        <title>Pervasive Adenine N6-methylation of Active Genes in Fungi.</title>
        <authorList>
            <consortium name="DOE Joint Genome Institute"/>
            <person name="Mondo S.J."/>
            <person name="Dannebaum R.O."/>
            <person name="Kuo R.C."/>
            <person name="Labutti K."/>
            <person name="Haridas S."/>
            <person name="Kuo A."/>
            <person name="Salamov A."/>
            <person name="Ahrendt S.R."/>
            <person name="Lipzen A."/>
            <person name="Sullivan W."/>
            <person name="Andreopoulos W.B."/>
            <person name="Clum A."/>
            <person name="Lindquist E."/>
            <person name="Daum C."/>
            <person name="Ramamoorthy G.K."/>
            <person name="Gryganskyi A."/>
            <person name="Culley D."/>
            <person name="Magnuson J.K."/>
            <person name="James T.Y."/>
            <person name="O'Malley M.A."/>
            <person name="Stajich J.E."/>
            <person name="Spatafora J.W."/>
            <person name="Visel A."/>
            <person name="Grigoriev I.V."/>
        </authorList>
    </citation>
    <scope>NUCLEOTIDE SEQUENCE [LARGE SCALE GENOMIC DNA]</scope>
    <source>
        <strain evidence="2 3">NRRL 1336</strain>
    </source>
</reference>
<dbReference type="Proteomes" id="UP000193560">
    <property type="component" value="Unassembled WGS sequence"/>
</dbReference>
<name>A0A1X2HYE6_9FUNG</name>
<dbReference type="InterPro" id="IPR036397">
    <property type="entry name" value="RNaseH_sf"/>
</dbReference>
<comment type="caution">
    <text evidence="2">The sequence shown here is derived from an EMBL/GenBank/DDBJ whole genome shotgun (WGS) entry which is preliminary data.</text>
</comment>
<sequence>VSAAKAGREYNLDERTAQRWIKEYKRRQEIEVTEQSQQTEETAADEKKKPGPKKTLSEDHKNHLKQFINDNPSAVLDQAVDSLTQQFKDLKIKKPAVHEFMTKECNLTFKKAHFHALARNNEMNTNTRYDWILKWQDNDVRYMQNCVFIDESGFHIKLRWSMGWSDKGFTPIVKVATTRAISHMILGAICAAGGFSGAIYKNC</sequence>
<feature type="compositionally biased region" description="Basic and acidic residues" evidence="1">
    <location>
        <begin position="44"/>
        <end position="57"/>
    </location>
</feature>
<organism evidence="2 3">
    <name type="scientific">Absidia repens</name>
    <dbReference type="NCBI Taxonomy" id="90262"/>
    <lineage>
        <taxon>Eukaryota</taxon>
        <taxon>Fungi</taxon>
        <taxon>Fungi incertae sedis</taxon>
        <taxon>Mucoromycota</taxon>
        <taxon>Mucoromycotina</taxon>
        <taxon>Mucoromycetes</taxon>
        <taxon>Mucorales</taxon>
        <taxon>Cunninghamellaceae</taxon>
        <taxon>Absidia</taxon>
    </lineage>
</organism>
<keyword evidence="3" id="KW-1185">Reference proteome</keyword>
<proteinExistence type="predicted"/>
<dbReference type="EMBL" id="MCGE01000045">
    <property type="protein sequence ID" value="ORZ05227.1"/>
    <property type="molecule type" value="Genomic_DNA"/>
</dbReference>
<dbReference type="AlphaFoldDB" id="A0A1X2HYE6"/>
<dbReference type="OrthoDB" id="2207820at2759"/>
<dbReference type="GO" id="GO:0003676">
    <property type="term" value="F:nucleic acid binding"/>
    <property type="evidence" value="ECO:0007669"/>
    <property type="project" value="InterPro"/>
</dbReference>
<accession>A0A1X2HYE6</accession>
<evidence type="ECO:0000313" key="2">
    <source>
        <dbReference type="EMBL" id="ORZ05227.1"/>
    </source>
</evidence>
<evidence type="ECO:0000313" key="3">
    <source>
        <dbReference type="Proteomes" id="UP000193560"/>
    </source>
</evidence>
<feature type="non-terminal residue" evidence="2">
    <location>
        <position position="1"/>
    </location>
</feature>
<gene>
    <name evidence="2" type="ORF">BCR42DRAFT_338151</name>
</gene>
<evidence type="ECO:0008006" key="4">
    <source>
        <dbReference type="Google" id="ProtNLM"/>
    </source>
</evidence>
<dbReference type="STRING" id="90262.A0A1X2HYE6"/>